<evidence type="ECO:0000313" key="4">
    <source>
        <dbReference type="Proteomes" id="UP001212170"/>
    </source>
</evidence>
<keyword evidence="2" id="KW-0732">Signal</keyword>
<dbReference type="Proteomes" id="UP001212170">
    <property type="component" value="Unassembled WGS sequence"/>
</dbReference>
<feature type="chain" id="PRO_5046901624" evidence="2">
    <location>
        <begin position="20"/>
        <end position="86"/>
    </location>
</feature>
<feature type="compositionally biased region" description="Low complexity" evidence="1">
    <location>
        <begin position="44"/>
        <end position="53"/>
    </location>
</feature>
<name>A0ABT4WBR2_9FLAO</name>
<reference evidence="3 4" key="1">
    <citation type="journal article" date="2023" name="Chemosphere">
        <title>Whole genome analysis of Flavobacterium aziz-sancarii sp. nov., isolated from Ardley Island (Antarctica), revealed a rich resistome and bioremediation potential.</title>
        <authorList>
            <person name="Otur C."/>
            <person name="Okay S."/>
            <person name="Kurt-Kizildogan A."/>
        </authorList>
    </citation>
    <scope>NUCLEOTIDE SEQUENCE [LARGE SCALE GENOMIC DNA]</scope>
    <source>
        <strain evidence="3 4">AC</strain>
    </source>
</reference>
<proteinExistence type="predicted"/>
<evidence type="ECO:0000256" key="2">
    <source>
        <dbReference type="SAM" id="SignalP"/>
    </source>
</evidence>
<feature type="signal peptide" evidence="2">
    <location>
        <begin position="1"/>
        <end position="19"/>
    </location>
</feature>
<gene>
    <name evidence="3" type="ORF">NJT12_10050</name>
</gene>
<organism evidence="3 4">
    <name type="scientific">Flavobacterium azizsancarii</name>
    <dbReference type="NCBI Taxonomy" id="2961580"/>
    <lineage>
        <taxon>Bacteria</taxon>
        <taxon>Pseudomonadati</taxon>
        <taxon>Bacteroidota</taxon>
        <taxon>Flavobacteriia</taxon>
        <taxon>Flavobacteriales</taxon>
        <taxon>Flavobacteriaceae</taxon>
        <taxon>Flavobacterium</taxon>
    </lineage>
</organism>
<dbReference type="RefSeq" id="WP_271335770.1">
    <property type="nucleotide sequence ID" value="NZ_JAMZNK010000012.1"/>
</dbReference>
<feature type="compositionally biased region" description="Polar residues" evidence="1">
    <location>
        <begin position="73"/>
        <end position="86"/>
    </location>
</feature>
<sequence>MKKLLLTFAMIMIVGYASAQETPKSKSKTTTDTIHQGKTHKSTQKNSTTTNKTETTKSKSTKGKNKSTNSTSRDSINRPTGQGTPK</sequence>
<protein>
    <submittedName>
        <fullName evidence="3">Uncharacterized protein</fullName>
    </submittedName>
</protein>
<accession>A0ABT4WBR2</accession>
<evidence type="ECO:0000313" key="3">
    <source>
        <dbReference type="EMBL" id="MDA6069958.1"/>
    </source>
</evidence>
<feature type="region of interest" description="Disordered" evidence="1">
    <location>
        <begin position="16"/>
        <end position="86"/>
    </location>
</feature>
<keyword evidence="4" id="KW-1185">Reference proteome</keyword>
<comment type="caution">
    <text evidence="3">The sequence shown here is derived from an EMBL/GenBank/DDBJ whole genome shotgun (WGS) entry which is preliminary data.</text>
</comment>
<evidence type="ECO:0000256" key="1">
    <source>
        <dbReference type="SAM" id="MobiDB-lite"/>
    </source>
</evidence>
<dbReference type="EMBL" id="JAMZNK010000012">
    <property type="protein sequence ID" value="MDA6069958.1"/>
    <property type="molecule type" value="Genomic_DNA"/>
</dbReference>